<name>G9ZR92_9LACO</name>
<keyword evidence="2" id="KW-1185">Reference proteome</keyword>
<dbReference type="AlphaFoldDB" id="G9ZR92"/>
<dbReference type="Proteomes" id="UP000004625">
    <property type="component" value="Unassembled WGS sequence"/>
</dbReference>
<dbReference type="STRING" id="797515.HMPREF9103_02253"/>
<organism evidence="1 2">
    <name type="scientific">Lentilactobacillus parafarraginis F0439</name>
    <dbReference type="NCBI Taxonomy" id="797515"/>
    <lineage>
        <taxon>Bacteria</taxon>
        <taxon>Bacillati</taxon>
        <taxon>Bacillota</taxon>
        <taxon>Bacilli</taxon>
        <taxon>Lactobacillales</taxon>
        <taxon>Lactobacillaceae</taxon>
        <taxon>Lentilactobacillus</taxon>
    </lineage>
</organism>
<evidence type="ECO:0000313" key="2">
    <source>
        <dbReference type="Proteomes" id="UP000004625"/>
    </source>
</evidence>
<gene>
    <name evidence="1" type="ORF">HMPREF9103_02253</name>
</gene>
<dbReference type="EMBL" id="AGEY01000167">
    <property type="protein sequence ID" value="EHL96792.1"/>
    <property type="molecule type" value="Genomic_DNA"/>
</dbReference>
<accession>G9ZR92</accession>
<protein>
    <submittedName>
        <fullName evidence="1">Uncharacterized protein</fullName>
    </submittedName>
</protein>
<dbReference type="HOGENOM" id="CLU_2633654_0_0_9"/>
<reference evidence="1 2" key="1">
    <citation type="submission" date="2011-09" db="EMBL/GenBank/DDBJ databases">
        <authorList>
            <person name="Weinstock G."/>
            <person name="Sodergren E."/>
            <person name="Clifton S."/>
            <person name="Fulton L."/>
            <person name="Fulton B."/>
            <person name="Courtney L."/>
            <person name="Fronick C."/>
            <person name="Harrison M."/>
            <person name="Strong C."/>
            <person name="Farmer C."/>
            <person name="Delahaunty K."/>
            <person name="Markovic C."/>
            <person name="Hall O."/>
            <person name="Minx P."/>
            <person name="Tomlinson C."/>
            <person name="Mitreva M."/>
            <person name="Hou S."/>
            <person name="Chen J."/>
            <person name="Wollam A."/>
            <person name="Pepin K.H."/>
            <person name="Johnson M."/>
            <person name="Bhonagiri V."/>
            <person name="Zhang X."/>
            <person name="Suruliraj S."/>
            <person name="Warren W."/>
            <person name="Chinwalla A."/>
            <person name="Mardis E.R."/>
            <person name="Wilson R.K."/>
        </authorList>
    </citation>
    <scope>NUCLEOTIDE SEQUENCE [LARGE SCALE GENOMIC DNA]</scope>
    <source>
        <strain evidence="1 2">F0439</strain>
    </source>
</reference>
<proteinExistence type="predicted"/>
<evidence type="ECO:0000313" key="1">
    <source>
        <dbReference type="EMBL" id="EHL96792.1"/>
    </source>
</evidence>
<sequence>MNDFWLARFLKWGGNALEFRDMIKTLCERVGLIKYVLGRDQHQTFFTKSAGYLSMVAGDLRGNSYFVGCPVFCAADD</sequence>
<comment type="caution">
    <text evidence="1">The sequence shown here is derived from an EMBL/GenBank/DDBJ whole genome shotgun (WGS) entry which is preliminary data.</text>
</comment>
<dbReference type="RefSeq" id="WP_008214039.1">
    <property type="nucleotide sequence ID" value="NZ_JH415045.1"/>
</dbReference>